<name>A0ABT2E3I1_9ENTR</name>
<dbReference type="RefSeq" id="WP_258988167.1">
    <property type="nucleotide sequence ID" value="NZ_JALIGE010000072.1"/>
</dbReference>
<sequence>MAQSFDNILISDKGMIRLIRNNGRDYTFPASKIRRVEGVKAVEKVNNDATGSNGGSVSGFIFVLAIHVLRNYANKHSSNKNPEAESKPDMLAIYTDEDYFYVETPYTAMLQMRIDHARIYSKNVADSKYGHFS</sequence>
<reference evidence="1 2" key="1">
    <citation type="submission" date="2022-04" db="EMBL/GenBank/DDBJ databases">
        <title>Proposal of a three novel species of Scandinavium, Scandinavium hiltneri, Scandinavium manionii, Scandinavium tedordense.</title>
        <authorList>
            <person name="Maddock D.W."/>
            <person name="Brady C.L."/>
            <person name="Denman S."/>
            <person name="Arnold D."/>
        </authorList>
    </citation>
    <scope>NUCLEOTIDE SEQUENCE [LARGE SCALE GENOMIC DNA]</scope>
    <source>
        <strain evidence="1 2">H11S7</strain>
    </source>
</reference>
<keyword evidence="2" id="KW-1185">Reference proteome</keyword>
<protein>
    <submittedName>
        <fullName evidence="1">Uncharacterized protein</fullName>
    </submittedName>
</protein>
<organism evidence="1 2">
    <name type="scientific">Scandinavium hiltneri</name>
    <dbReference type="NCBI Taxonomy" id="2926519"/>
    <lineage>
        <taxon>Bacteria</taxon>
        <taxon>Pseudomonadati</taxon>
        <taxon>Pseudomonadota</taxon>
        <taxon>Gammaproteobacteria</taxon>
        <taxon>Enterobacterales</taxon>
        <taxon>Enterobacteriaceae</taxon>
        <taxon>Scandinavium</taxon>
    </lineage>
</organism>
<evidence type="ECO:0000313" key="2">
    <source>
        <dbReference type="Proteomes" id="UP001205357"/>
    </source>
</evidence>
<gene>
    <name evidence="1" type="ORF">MUU47_10620</name>
</gene>
<proteinExistence type="predicted"/>
<dbReference type="Proteomes" id="UP001205357">
    <property type="component" value="Unassembled WGS sequence"/>
</dbReference>
<accession>A0ABT2E3I1</accession>
<evidence type="ECO:0000313" key="1">
    <source>
        <dbReference type="EMBL" id="MCS2161565.1"/>
    </source>
</evidence>
<comment type="caution">
    <text evidence="1">The sequence shown here is derived from an EMBL/GenBank/DDBJ whole genome shotgun (WGS) entry which is preliminary data.</text>
</comment>
<dbReference type="EMBL" id="JALIGE010000072">
    <property type="protein sequence ID" value="MCS2161565.1"/>
    <property type="molecule type" value="Genomic_DNA"/>
</dbReference>